<dbReference type="PROSITE" id="PS51257">
    <property type="entry name" value="PROKAR_LIPOPROTEIN"/>
    <property type="match status" value="1"/>
</dbReference>
<keyword evidence="4" id="KW-1185">Reference proteome</keyword>
<evidence type="ECO:0000313" key="4">
    <source>
        <dbReference type="Proteomes" id="UP000230161"/>
    </source>
</evidence>
<name>A0A2M9C474_9MICO</name>
<dbReference type="Proteomes" id="UP000230161">
    <property type="component" value="Unassembled WGS sequence"/>
</dbReference>
<accession>A0A2M9C474</accession>
<proteinExistence type="predicted"/>
<dbReference type="EMBL" id="PGFB01000001">
    <property type="protein sequence ID" value="PJJ65267.1"/>
    <property type="molecule type" value="Genomic_DNA"/>
</dbReference>
<evidence type="ECO:0000256" key="1">
    <source>
        <dbReference type="SAM" id="SignalP"/>
    </source>
</evidence>
<reference evidence="3 4" key="1">
    <citation type="submission" date="2017-11" db="EMBL/GenBank/DDBJ databases">
        <title>Genomic Encyclopedia of Archaeal and Bacterial Type Strains, Phase II (KMG-II): From Individual Species to Whole Genera.</title>
        <authorList>
            <person name="Goeker M."/>
        </authorList>
    </citation>
    <scope>NUCLEOTIDE SEQUENCE [LARGE SCALE GENOMIC DNA]</scope>
    <source>
        <strain evidence="3 4">DSM 25625</strain>
    </source>
</reference>
<evidence type="ECO:0000259" key="2">
    <source>
        <dbReference type="PROSITE" id="PS50202"/>
    </source>
</evidence>
<keyword evidence="1" id="KW-0732">Signal</keyword>
<dbReference type="PROSITE" id="PS50202">
    <property type="entry name" value="MSP"/>
    <property type="match status" value="1"/>
</dbReference>
<comment type="caution">
    <text evidence="3">The sequence shown here is derived from an EMBL/GenBank/DDBJ whole genome shotgun (WGS) entry which is preliminary data.</text>
</comment>
<dbReference type="InterPro" id="IPR000535">
    <property type="entry name" value="MSP_dom"/>
</dbReference>
<protein>
    <recommendedName>
        <fullName evidence="2">MSP domain-containing protein</fullName>
    </recommendedName>
</protein>
<dbReference type="AlphaFoldDB" id="A0A2M9C474"/>
<evidence type="ECO:0000313" key="3">
    <source>
        <dbReference type="EMBL" id="PJJ65267.1"/>
    </source>
</evidence>
<sequence length="134" mass="13560">MARIARFASFAVLAVTLTLGATACSSGSGDSGSSDSSSTGIVAPVIVDLADADGTTVIVPLDNVVDLVTGDDEDVTAWTADIDDSAIVEFTPGKDDGSAQFNPGLTPLEVGETEVVLTNSTSDTTVTFTVQVTE</sequence>
<organism evidence="3 4">
    <name type="scientific">Compostimonas suwonensis</name>
    <dbReference type="NCBI Taxonomy" id="1048394"/>
    <lineage>
        <taxon>Bacteria</taxon>
        <taxon>Bacillati</taxon>
        <taxon>Actinomycetota</taxon>
        <taxon>Actinomycetes</taxon>
        <taxon>Micrococcales</taxon>
        <taxon>Microbacteriaceae</taxon>
        <taxon>Compostimonas</taxon>
    </lineage>
</organism>
<feature type="domain" description="MSP" evidence="2">
    <location>
        <begin position="87"/>
        <end position="134"/>
    </location>
</feature>
<feature type="signal peptide" evidence="1">
    <location>
        <begin position="1"/>
        <end position="23"/>
    </location>
</feature>
<gene>
    <name evidence="3" type="ORF">CLV54_0296</name>
</gene>
<feature type="chain" id="PRO_5015006471" description="MSP domain-containing protein" evidence="1">
    <location>
        <begin position="24"/>
        <end position="134"/>
    </location>
</feature>